<dbReference type="EMBL" id="VJZD01000069">
    <property type="protein sequence ID" value="MPY33254.1"/>
    <property type="molecule type" value="Genomic_DNA"/>
</dbReference>
<reference evidence="1 2" key="1">
    <citation type="submission" date="2019-07" db="EMBL/GenBank/DDBJ databases">
        <title>New species of Amycolatopsis and Streptomyces.</title>
        <authorList>
            <person name="Duangmal K."/>
            <person name="Teo W.F.A."/>
            <person name="Lipun K."/>
        </authorList>
    </citation>
    <scope>NUCLEOTIDE SEQUENCE [LARGE SCALE GENOMIC DNA]</scope>
    <source>
        <strain evidence="1 2">NBRC 109810</strain>
    </source>
</reference>
<dbReference type="AlphaFoldDB" id="A0A5N8VGP4"/>
<dbReference type="Proteomes" id="UP000325849">
    <property type="component" value="Unassembled WGS sequence"/>
</dbReference>
<organism evidence="1 2">
    <name type="scientific">Streptomyces adustus</name>
    <dbReference type="NCBI Taxonomy" id="1609272"/>
    <lineage>
        <taxon>Bacteria</taxon>
        <taxon>Bacillati</taxon>
        <taxon>Actinomycetota</taxon>
        <taxon>Actinomycetes</taxon>
        <taxon>Kitasatosporales</taxon>
        <taxon>Streptomycetaceae</taxon>
        <taxon>Streptomyces</taxon>
    </lineage>
</organism>
<evidence type="ECO:0000313" key="1">
    <source>
        <dbReference type="EMBL" id="MPY33254.1"/>
    </source>
</evidence>
<dbReference type="OrthoDB" id="4231060at2"/>
<proteinExistence type="predicted"/>
<evidence type="ECO:0000313" key="2">
    <source>
        <dbReference type="Proteomes" id="UP000325849"/>
    </source>
</evidence>
<sequence length="65" mass="7253">MPAPDPAQRLDFTIDPRDRRRLELQATLTMAGIAPQPEDREAIDQLSALPGSVNATLQRWLNRTG</sequence>
<name>A0A5N8VGP4_9ACTN</name>
<comment type="caution">
    <text evidence="1">The sequence shown here is derived from an EMBL/GenBank/DDBJ whole genome shotgun (WGS) entry which is preliminary data.</text>
</comment>
<keyword evidence="2" id="KW-1185">Reference proteome</keyword>
<gene>
    <name evidence="1" type="ORF">FNH09_18880</name>
</gene>
<accession>A0A5N8VGP4</accession>
<protein>
    <submittedName>
        <fullName evidence="1">Uncharacterized protein</fullName>
    </submittedName>
</protein>